<evidence type="ECO:0000259" key="20">
    <source>
        <dbReference type="Pfam" id="PF00391"/>
    </source>
</evidence>
<evidence type="ECO:0000256" key="10">
    <source>
        <dbReference type="ARBA" id="ARBA00022741"/>
    </source>
</evidence>
<reference evidence="22 23" key="1">
    <citation type="submission" date="2016-10" db="EMBL/GenBank/DDBJ databases">
        <authorList>
            <person name="de Groot N.N."/>
        </authorList>
    </citation>
    <scope>NUCLEOTIDE SEQUENCE [LARGE SCALE GENOMIC DNA]</scope>
    <source>
        <strain evidence="22 23">DSM 21650</strain>
    </source>
</reference>
<keyword evidence="23" id="KW-1185">Reference proteome</keyword>
<dbReference type="InterPro" id="IPR008279">
    <property type="entry name" value="PEP-util_enz_mobile_dom"/>
</dbReference>
<evidence type="ECO:0000256" key="3">
    <source>
        <dbReference type="ARBA" id="ARBA00004997"/>
    </source>
</evidence>
<evidence type="ECO:0000256" key="14">
    <source>
        <dbReference type="ARBA" id="ARBA00022958"/>
    </source>
</evidence>
<evidence type="ECO:0000313" key="23">
    <source>
        <dbReference type="Proteomes" id="UP000198625"/>
    </source>
</evidence>
<sequence>MKKTKIVCTIGPASESEGVFEKLVLNGLNVARLNFSHGTHEEHKKRIDVIKKVRENLDIPVAIMLDTKGPEIRTGDFKDGTVELVEGQEFTLTTRDVLGDDKICSITYEGLPNDVKPGDVILIDDGLIELNVIDVINNSDIRCKVINPGPIKNHKGVNVPGIKINLPAVTKKDIDDIIFGIKNEIDFIAASFIRKASDVIEIRRVLEEHAANNIQIISKIENQEGVDNIDEIIQVSDGIMVARGDLGVEIPTEEIPLVQKSIIKKCNEEGKPVITATQMLDSMMRNPRPTRAEVTDVANAILDGTDAIMLSGETAAGKYPLEAVKTMANIALRTEHSLDYKEMIRNKSIGRDITVTNAISHATCSTAQDLGAAAIVTATSSGYTAKAVSKFRPAAPIVAVTPKKDVMRKLMLVWGVYAILSSSVDSTDEVIDSSVESAIKKGYIKQGDLIVITAGIPVGVAGSTNLIKVHIVGEILIKGTGIGNTSAKGKICIVNNINDLESKFKAGDILVAVDTDRDMVAYMEKAAAIITEHGGLTSHAAIVGLNIGKPVIVGAADATTILKDGELVTIDSIRGLVYRGETTVL</sequence>
<evidence type="ECO:0000313" key="22">
    <source>
        <dbReference type="EMBL" id="SDZ21580.1"/>
    </source>
</evidence>
<dbReference type="NCBIfam" id="NF004491">
    <property type="entry name" value="PRK05826.1"/>
    <property type="match status" value="1"/>
</dbReference>
<keyword evidence="9" id="KW-0479">Metal-binding</keyword>
<comment type="pathway">
    <text evidence="3 18">Carbohydrate degradation; glycolysis; pyruvate from D-glyceraldehyde 3-phosphate: step 5/5.</text>
</comment>
<dbReference type="Pfam" id="PF00391">
    <property type="entry name" value="PEP-utilizers"/>
    <property type="match status" value="1"/>
</dbReference>
<dbReference type="GO" id="GO:0000287">
    <property type="term" value="F:magnesium ion binding"/>
    <property type="evidence" value="ECO:0007669"/>
    <property type="project" value="UniProtKB-UniRule"/>
</dbReference>
<protein>
    <recommendedName>
        <fullName evidence="7 17">Pyruvate kinase</fullName>
        <ecNumber evidence="6 17">2.7.1.40</ecNumber>
    </recommendedName>
</protein>
<dbReference type="OrthoDB" id="9812123at2"/>
<comment type="catalytic activity">
    <reaction evidence="18">
        <text>pyruvate + ATP = phosphoenolpyruvate + ADP + H(+)</text>
        <dbReference type="Rhea" id="RHEA:18157"/>
        <dbReference type="ChEBI" id="CHEBI:15361"/>
        <dbReference type="ChEBI" id="CHEBI:15378"/>
        <dbReference type="ChEBI" id="CHEBI:30616"/>
        <dbReference type="ChEBI" id="CHEBI:58702"/>
        <dbReference type="ChEBI" id="CHEBI:456216"/>
        <dbReference type="EC" id="2.7.1.40"/>
    </reaction>
</comment>
<keyword evidence="14" id="KW-0630">Potassium</keyword>
<comment type="similarity">
    <text evidence="5 18">Belongs to the pyruvate kinase family.</text>
</comment>
<dbReference type="InterPro" id="IPR015813">
    <property type="entry name" value="Pyrv/PenolPyrv_kinase-like_dom"/>
</dbReference>
<evidence type="ECO:0000256" key="16">
    <source>
        <dbReference type="ARBA" id="ARBA00023317"/>
    </source>
</evidence>
<keyword evidence="16 22" id="KW-0670">Pyruvate</keyword>
<comment type="cofactor">
    <cofactor evidence="2">
        <name>K(+)</name>
        <dbReference type="ChEBI" id="CHEBI:29103"/>
    </cofactor>
</comment>
<keyword evidence="15 18" id="KW-0324">Glycolysis</keyword>
<dbReference type="Gene3D" id="3.20.20.60">
    <property type="entry name" value="Phosphoenolpyruvate-binding domains"/>
    <property type="match status" value="1"/>
</dbReference>
<evidence type="ECO:0000256" key="11">
    <source>
        <dbReference type="ARBA" id="ARBA00022777"/>
    </source>
</evidence>
<dbReference type="PROSITE" id="PS00110">
    <property type="entry name" value="PYRUVATE_KINASE"/>
    <property type="match status" value="1"/>
</dbReference>
<dbReference type="RefSeq" id="WP_091731250.1">
    <property type="nucleotide sequence ID" value="NZ_FNQE01000025.1"/>
</dbReference>
<dbReference type="STRING" id="415015.SAMN05660462_02254"/>
<dbReference type="GO" id="GO:0030955">
    <property type="term" value="F:potassium ion binding"/>
    <property type="evidence" value="ECO:0007669"/>
    <property type="project" value="UniProtKB-UniRule"/>
</dbReference>
<dbReference type="InterPro" id="IPR036637">
    <property type="entry name" value="Phosphohistidine_dom_sf"/>
</dbReference>
<dbReference type="SUPFAM" id="SSF50800">
    <property type="entry name" value="PK beta-barrel domain-like"/>
    <property type="match status" value="1"/>
</dbReference>
<dbReference type="InterPro" id="IPR011037">
    <property type="entry name" value="Pyrv_Knase-like_insert_dom_sf"/>
</dbReference>
<gene>
    <name evidence="22" type="ORF">SAMN05660462_02254</name>
</gene>
<dbReference type="InterPro" id="IPR015793">
    <property type="entry name" value="Pyrv_Knase_brl"/>
</dbReference>
<dbReference type="NCBIfam" id="TIGR01064">
    <property type="entry name" value="pyruv_kin"/>
    <property type="match status" value="1"/>
</dbReference>
<dbReference type="InterPro" id="IPR036918">
    <property type="entry name" value="Pyrv_Knase_C_sf"/>
</dbReference>
<dbReference type="InterPro" id="IPR040442">
    <property type="entry name" value="Pyrv_kinase-like_dom_sf"/>
</dbReference>
<feature type="domain" description="PEP-utilising enzyme mobile" evidence="20">
    <location>
        <begin position="504"/>
        <end position="575"/>
    </location>
</feature>
<comment type="similarity">
    <text evidence="4">In the C-terminal section; belongs to the PEP-utilizing enzyme family.</text>
</comment>
<dbReference type="GO" id="GO:0006950">
    <property type="term" value="P:response to stress"/>
    <property type="evidence" value="ECO:0007669"/>
    <property type="project" value="UniProtKB-ARBA"/>
</dbReference>
<evidence type="ECO:0000256" key="12">
    <source>
        <dbReference type="ARBA" id="ARBA00022840"/>
    </source>
</evidence>
<dbReference type="Proteomes" id="UP000198625">
    <property type="component" value="Unassembled WGS sequence"/>
</dbReference>
<dbReference type="InterPro" id="IPR015795">
    <property type="entry name" value="Pyrv_Knase_C"/>
</dbReference>
<keyword evidence="8 18" id="KW-0808">Transferase</keyword>
<dbReference type="NCBIfam" id="NF004978">
    <property type="entry name" value="PRK06354.1"/>
    <property type="match status" value="1"/>
</dbReference>
<keyword evidence="11 18" id="KW-0418">Kinase</keyword>
<evidence type="ECO:0000256" key="17">
    <source>
        <dbReference type="NCBIfam" id="TIGR01064"/>
    </source>
</evidence>
<evidence type="ECO:0000256" key="5">
    <source>
        <dbReference type="ARBA" id="ARBA00008663"/>
    </source>
</evidence>
<evidence type="ECO:0000256" key="2">
    <source>
        <dbReference type="ARBA" id="ARBA00001958"/>
    </source>
</evidence>
<evidence type="ECO:0000256" key="13">
    <source>
        <dbReference type="ARBA" id="ARBA00022842"/>
    </source>
</evidence>
<dbReference type="AlphaFoldDB" id="A0A1H3R7E5"/>
<organism evidence="22 23">
    <name type="scientific">Proteiniborus ethanoligenes</name>
    <dbReference type="NCBI Taxonomy" id="415015"/>
    <lineage>
        <taxon>Bacteria</taxon>
        <taxon>Bacillati</taxon>
        <taxon>Bacillota</taxon>
        <taxon>Clostridia</taxon>
        <taxon>Eubacteriales</taxon>
        <taxon>Proteiniborus</taxon>
    </lineage>
</organism>
<dbReference type="InterPro" id="IPR015806">
    <property type="entry name" value="Pyrv_Knase_insert_dom_sf"/>
</dbReference>
<evidence type="ECO:0000256" key="9">
    <source>
        <dbReference type="ARBA" id="ARBA00022723"/>
    </source>
</evidence>
<dbReference type="SUPFAM" id="SSF52935">
    <property type="entry name" value="PK C-terminal domain-like"/>
    <property type="match status" value="1"/>
</dbReference>
<dbReference type="GO" id="GO:0004743">
    <property type="term" value="F:pyruvate kinase activity"/>
    <property type="evidence" value="ECO:0007669"/>
    <property type="project" value="UniProtKB-UniRule"/>
</dbReference>
<dbReference type="UniPathway" id="UPA00109">
    <property type="reaction ID" value="UER00188"/>
</dbReference>
<keyword evidence="10" id="KW-0547">Nucleotide-binding</keyword>
<dbReference type="Gene3D" id="3.40.1380.20">
    <property type="entry name" value="Pyruvate kinase, C-terminal domain"/>
    <property type="match status" value="1"/>
</dbReference>
<dbReference type="GO" id="GO:0016301">
    <property type="term" value="F:kinase activity"/>
    <property type="evidence" value="ECO:0007669"/>
    <property type="project" value="UniProtKB-KW"/>
</dbReference>
<dbReference type="FunFam" id="3.20.20.60:FF:000001">
    <property type="entry name" value="Pyruvate kinase"/>
    <property type="match status" value="1"/>
</dbReference>
<dbReference type="PANTHER" id="PTHR11817">
    <property type="entry name" value="PYRUVATE KINASE"/>
    <property type="match status" value="1"/>
</dbReference>
<comment type="cofactor">
    <cofactor evidence="1">
        <name>Mg(2+)</name>
        <dbReference type="ChEBI" id="CHEBI:18420"/>
    </cofactor>
</comment>
<evidence type="ECO:0000256" key="15">
    <source>
        <dbReference type="ARBA" id="ARBA00023152"/>
    </source>
</evidence>
<dbReference type="Pfam" id="PF02887">
    <property type="entry name" value="PK_C"/>
    <property type="match status" value="1"/>
</dbReference>
<evidence type="ECO:0000256" key="4">
    <source>
        <dbReference type="ARBA" id="ARBA00006237"/>
    </source>
</evidence>
<dbReference type="SUPFAM" id="SSF51621">
    <property type="entry name" value="Phosphoenolpyruvate/pyruvate domain"/>
    <property type="match status" value="1"/>
</dbReference>
<name>A0A1H3R7E5_9FIRM</name>
<evidence type="ECO:0000256" key="18">
    <source>
        <dbReference type="RuleBase" id="RU000504"/>
    </source>
</evidence>
<feature type="domain" description="Pyruvate kinase C-terminal" evidence="21">
    <location>
        <begin position="357"/>
        <end position="470"/>
    </location>
</feature>
<dbReference type="InterPro" id="IPR018209">
    <property type="entry name" value="Pyrv_Knase_AS"/>
</dbReference>
<feature type="domain" description="Pyruvate kinase barrel" evidence="19">
    <location>
        <begin position="1"/>
        <end position="324"/>
    </location>
</feature>
<dbReference type="Gene3D" id="3.50.30.10">
    <property type="entry name" value="Phosphohistidine domain"/>
    <property type="match status" value="1"/>
</dbReference>
<keyword evidence="13 18" id="KW-0460">Magnesium</keyword>
<evidence type="ECO:0000259" key="19">
    <source>
        <dbReference type="Pfam" id="PF00224"/>
    </source>
</evidence>
<dbReference type="Pfam" id="PF00224">
    <property type="entry name" value="PK"/>
    <property type="match status" value="1"/>
</dbReference>
<evidence type="ECO:0000256" key="1">
    <source>
        <dbReference type="ARBA" id="ARBA00001946"/>
    </source>
</evidence>
<dbReference type="InterPro" id="IPR001697">
    <property type="entry name" value="Pyr_Knase"/>
</dbReference>
<dbReference type="GO" id="GO:0005524">
    <property type="term" value="F:ATP binding"/>
    <property type="evidence" value="ECO:0007669"/>
    <property type="project" value="UniProtKB-KW"/>
</dbReference>
<proteinExistence type="inferred from homology"/>
<dbReference type="Gene3D" id="2.40.33.10">
    <property type="entry name" value="PK beta-barrel domain-like"/>
    <property type="match status" value="1"/>
</dbReference>
<dbReference type="PRINTS" id="PR01050">
    <property type="entry name" value="PYRUVTKNASE"/>
</dbReference>
<dbReference type="FunFam" id="2.40.33.10:FF:000001">
    <property type="entry name" value="Pyruvate kinase"/>
    <property type="match status" value="1"/>
</dbReference>
<dbReference type="EMBL" id="FNQE01000025">
    <property type="protein sequence ID" value="SDZ21580.1"/>
    <property type="molecule type" value="Genomic_DNA"/>
</dbReference>
<dbReference type="SUPFAM" id="SSF52009">
    <property type="entry name" value="Phosphohistidine domain"/>
    <property type="match status" value="1"/>
</dbReference>
<evidence type="ECO:0000256" key="7">
    <source>
        <dbReference type="ARBA" id="ARBA00018587"/>
    </source>
</evidence>
<keyword evidence="12" id="KW-0067">ATP-binding</keyword>
<dbReference type="EC" id="2.7.1.40" evidence="6 17"/>
<accession>A0A1H3R7E5</accession>
<evidence type="ECO:0000256" key="8">
    <source>
        <dbReference type="ARBA" id="ARBA00022679"/>
    </source>
</evidence>
<evidence type="ECO:0000259" key="21">
    <source>
        <dbReference type="Pfam" id="PF02887"/>
    </source>
</evidence>
<evidence type="ECO:0000256" key="6">
    <source>
        <dbReference type="ARBA" id="ARBA00012142"/>
    </source>
</evidence>